<evidence type="ECO:0000256" key="5">
    <source>
        <dbReference type="ARBA" id="ARBA00022989"/>
    </source>
</evidence>
<dbReference type="InterPro" id="IPR013320">
    <property type="entry name" value="ConA-like_dom_sf"/>
</dbReference>
<dbReference type="SUPFAM" id="SSF57196">
    <property type="entry name" value="EGF/Laminin"/>
    <property type="match status" value="1"/>
</dbReference>
<comment type="subcellular location">
    <subcellularLocation>
        <location evidence="1">Membrane</location>
        <topology evidence="1">Single-pass type I membrane protein</topology>
    </subcellularLocation>
</comment>
<dbReference type="CDD" id="cd00054">
    <property type="entry name" value="EGF_CA"/>
    <property type="match status" value="1"/>
</dbReference>
<dbReference type="Proteomes" id="UP000694400">
    <property type="component" value="Chromosome 3"/>
</dbReference>
<dbReference type="Pfam" id="PF00008">
    <property type="entry name" value="EGF"/>
    <property type="match status" value="1"/>
</dbReference>
<dbReference type="SMART" id="SM00181">
    <property type="entry name" value="EGF"/>
    <property type="match status" value="1"/>
</dbReference>
<dbReference type="InterPro" id="IPR000152">
    <property type="entry name" value="EGF-type_Asp/Asn_hydroxyl_site"/>
</dbReference>
<dbReference type="PANTHER" id="PTHR15036:SF51">
    <property type="entry name" value="NEUREXIN-1"/>
    <property type="match status" value="1"/>
</dbReference>
<dbReference type="InterPro" id="IPR001791">
    <property type="entry name" value="Laminin_G"/>
</dbReference>
<sequence>ELCTDSFRLFELTLRIFLEKLSFKCENVATLDPITFETPESFISLPKWNAKKTGSISFDFRTTEPNGLILFSHGKPRHQKDAKHPQMVKVDFFAIEMLDGHLYLLLDMGSGTIKIKALQKKVNDGEWYHVDFQRDGRSVGGCRGGLGEKTLLNYGYVGCIRDLFIDGQSKDIRQMAEIQSTAGVKPSCSRETAKPCLSNPCKNNGVCRDGWNRYVCDCSGTGYLGRSCERGKFHEMAMFLLRPSCTILKEVTLEERP</sequence>
<evidence type="ECO:0000256" key="1">
    <source>
        <dbReference type="ARBA" id="ARBA00004479"/>
    </source>
</evidence>
<evidence type="ECO:0000259" key="12">
    <source>
        <dbReference type="PROSITE" id="PS50025"/>
    </source>
</evidence>
<keyword evidence="5" id="KW-1133">Transmembrane helix</keyword>
<proteinExistence type="predicted"/>
<feature type="domain" description="Laminin G" evidence="12">
    <location>
        <begin position="32"/>
        <end position="188"/>
    </location>
</feature>
<protein>
    <recommendedName>
        <fullName evidence="8">Neurexin-1</fullName>
    </recommendedName>
    <alternativeName>
        <fullName evidence="10">Neurexin I-alpha</fullName>
    </alternativeName>
    <alternativeName>
        <fullName evidence="9">Neurexin-1-alpha</fullName>
    </alternativeName>
</protein>
<accession>A0A8B9TWK2</accession>
<comment type="caution">
    <text evidence="11">Lacks conserved residue(s) required for the propagation of feature annotation.</text>
</comment>
<dbReference type="PROSITE" id="PS50025">
    <property type="entry name" value="LAM_G_DOMAIN"/>
    <property type="match status" value="1"/>
</dbReference>
<dbReference type="Gene3D" id="2.10.25.10">
    <property type="entry name" value="Laminin"/>
    <property type="match status" value="1"/>
</dbReference>
<evidence type="ECO:0000256" key="9">
    <source>
        <dbReference type="ARBA" id="ARBA00044281"/>
    </source>
</evidence>
<reference evidence="14" key="3">
    <citation type="submission" date="2025-09" db="UniProtKB">
        <authorList>
            <consortium name="Ensembl"/>
        </authorList>
    </citation>
    <scope>IDENTIFICATION</scope>
</reference>
<dbReference type="SUPFAM" id="SSF49899">
    <property type="entry name" value="Concanavalin A-like lectins/glucanases"/>
    <property type="match status" value="1"/>
</dbReference>
<dbReference type="CDD" id="cd00110">
    <property type="entry name" value="LamG"/>
    <property type="match status" value="1"/>
</dbReference>
<dbReference type="PROSITE" id="PS00010">
    <property type="entry name" value="ASX_HYDROXYL"/>
    <property type="match status" value="1"/>
</dbReference>
<dbReference type="PROSITE" id="PS50026">
    <property type="entry name" value="EGF_3"/>
    <property type="match status" value="1"/>
</dbReference>
<evidence type="ECO:0000313" key="15">
    <source>
        <dbReference type="Proteomes" id="UP000694400"/>
    </source>
</evidence>
<name>A0A8B9TWK2_ANAPL</name>
<keyword evidence="7" id="KW-1015">Disulfide bond</keyword>
<reference evidence="14" key="1">
    <citation type="submission" date="2019-08" db="EMBL/GenBank/DDBJ databases">
        <title>Three high-quality genomes provides insights into domestication of ducks.</title>
        <authorList>
            <person name="Hou Z.C."/>
            <person name="Zhu F."/>
            <person name="Yin Z.T."/>
            <person name="Zhang F."/>
        </authorList>
    </citation>
    <scope>NUCLEOTIDE SEQUENCE [LARGE SCALE GENOMIC DNA]</scope>
</reference>
<keyword evidence="4" id="KW-0677">Repeat</keyword>
<dbReference type="AlphaFoldDB" id="A0A8B9TWK2"/>
<evidence type="ECO:0000256" key="6">
    <source>
        <dbReference type="ARBA" id="ARBA00023136"/>
    </source>
</evidence>
<feature type="domain" description="EGF-like" evidence="13">
    <location>
        <begin position="192"/>
        <end position="229"/>
    </location>
</feature>
<evidence type="ECO:0000256" key="7">
    <source>
        <dbReference type="ARBA" id="ARBA00023157"/>
    </source>
</evidence>
<keyword evidence="3" id="KW-0812">Transmembrane</keyword>
<dbReference type="InterPro" id="IPR050372">
    <property type="entry name" value="Neurexin-related_CASP"/>
</dbReference>
<evidence type="ECO:0000256" key="11">
    <source>
        <dbReference type="PROSITE-ProRule" id="PRU00076"/>
    </source>
</evidence>
<keyword evidence="6" id="KW-0472">Membrane</keyword>
<dbReference type="PANTHER" id="PTHR15036">
    <property type="entry name" value="PIKACHURIN-LIKE PROTEIN"/>
    <property type="match status" value="1"/>
</dbReference>
<evidence type="ECO:0000256" key="3">
    <source>
        <dbReference type="ARBA" id="ARBA00022692"/>
    </source>
</evidence>
<reference evidence="14" key="2">
    <citation type="submission" date="2025-08" db="UniProtKB">
        <authorList>
            <consortium name="Ensembl"/>
        </authorList>
    </citation>
    <scope>IDENTIFICATION</scope>
</reference>
<dbReference type="Gene3D" id="2.60.120.200">
    <property type="match status" value="2"/>
</dbReference>
<dbReference type="InterPro" id="IPR000742">
    <property type="entry name" value="EGF"/>
</dbReference>
<evidence type="ECO:0000256" key="2">
    <source>
        <dbReference type="ARBA" id="ARBA00022536"/>
    </source>
</evidence>
<evidence type="ECO:0000256" key="10">
    <source>
        <dbReference type="ARBA" id="ARBA00044347"/>
    </source>
</evidence>
<evidence type="ECO:0000256" key="8">
    <source>
        <dbReference type="ARBA" id="ARBA00044151"/>
    </source>
</evidence>
<dbReference type="Ensembl" id="ENSAPLT00020028528.1">
    <property type="protein sequence ID" value="ENSAPLP00020026486.1"/>
    <property type="gene ID" value="ENSAPLG00020018041.1"/>
</dbReference>
<organism evidence="14 15">
    <name type="scientific">Anas platyrhynchos</name>
    <name type="common">Mallard</name>
    <name type="synonym">Anas boschas</name>
    <dbReference type="NCBI Taxonomy" id="8839"/>
    <lineage>
        <taxon>Eukaryota</taxon>
        <taxon>Metazoa</taxon>
        <taxon>Chordata</taxon>
        <taxon>Craniata</taxon>
        <taxon>Vertebrata</taxon>
        <taxon>Euteleostomi</taxon>
        <taxon>Archelosauria</taxon>
        <taxon>Archosauria</taxon>
        <taxon>Dinosauria</taxon>
        <taxon>Saurischia</taxon>
        <taxon>Theropoda</taxon>
        <taxon>Coelurosauria</taxon>
        <taxon>Aves</taxon>
        <taxon>Neognathae</taxon>
        <taxon>Galloanserae</taxon>
        <taxon>Anseriformes</taxon>
        <taxon>Anatidae</taxon>
        <taxon>Anatinae</taxon>
        <taxon>Anas</taxon>
    </lineage>
</organism>
<dbReference type="Pfam" id="PF02210">
    <property type="entry name" value="Laminin_G_2"/>
    <property type="match status" value="1"/>
</dbReference>
<dbReference type="FunFam" id="2.10.25.10:FF:000029">
    <property type="entry name" value="neurexin-1 isoform X1"/>
    <property type="match status" value="1"/>
</dbReference>
<keyword evidence="2 11" id="KW-0245">EGF-like domain</keyword>
<evidence type="ECO:0000313" key="14">
    <source>
        <dbReference type="Ensembl" id="ENSAPLP00020026486.1"/>
    </source>
</evidence>
<dbReference type="SMART" id="SM00282">
    <property type="entry name" value="LamG"/>
    <property type="match status" value="1"/>
</dbReference>
<evidence type="ECO:0000259" key="13">
    <source>
        <dbReference type="PROSITE" id="PS50026"/>
    </source>
</evidence>
<dbReference type="GO" id="GO:0016020">
    <property type="term" value="C:membrane"/>
    <property type="evidence" value="ECO:0007669"/>
    <property type="project" value="UniProtKB-SubCell"/>
</dbReference>
<evidence type="ECO:0000256" key="4">
    <source>
        <dbReference type="ARBA" id="ARBA00022737"/>
    </source>
</evidence>